<evidence type="ECO:0000256" key="5">
    <source>
        <dbReference type="SAM" id="MobiDB-lite"/>
    </source>
</evidence>
<keyword evidence="4" id="KW-0539">Nucleus</keyword>
<organism evidence="6 7">
    <name type="scientific">Stephanodiscus triporus</name>
    <dbReference type="NCBI Taxonomy" id="2934178"/>
    <lineage>
        <taxon>Eukaryota</taxon>
        <taxon>Sar</taxon>
        <taxon>Stramenopiles</taxon>
        <taxon>Ochrophyta</taxon>
        <taxon>Bacillariophyta</taxon>
        <taxon>Coscinodiscophyceae</taxon>
        <taxon>Thalassiosirophycidae</taxon>
        <taxon>Stephanodiscales</taxon>
        <taxon>Stephanodiscaceae</taxon>
        <taxon>Stephanodiscus</taxon>
    </lineage>
</organism>
<reference evidence="6 7" key="1">
    <citation type="submission" date="2024-10" db="EMBL/GenBank/DDBJ databases">
        <title>Updated reference genomes for cyclostephanoid diatoms.</title>
        <authorList>
            <person name="Roberts W.R."/>
            <person name="Alverson A.J."/>
        </authorList>
    </citation>
    <scope>NUCLEOTIDE SEQUENCE [LARGE SCALE GENOMIC DNA]</scope>
    <source>
        <strain evidence="6 7">AJA276-08</strain>
    </source>
</reference>
<evidence type="ECO:0000256" key="4">
    <source>
        <dbReference type="ARBA" id="ARBA00023242"/>
    </source>
</evidence>
<comment type="caution">
    <text evidence="6">The sequence shown here is derived from an EMBL/GenBank/DDBJ whole genome shotgun (WGS) entry which is preliminary data.</text>
</comment>
<dbReference type="GO" id="GO:0042254">
    <property type="term" value="P:ribosome biogenesis"/>
    <property type="evidence" value="ECO:0007669"/>
    <property type="project" value="UniProtKB-KW"/>
</dbReference>
<evidence type="ECO:0000256" key="2">
    <source>
        <dbReference type="ARBA" id="ARBA00010077"/>
    </source>
</evidence>
<feature type="region of interest" description="Disordered" evidence="5">
    <location>
        <begin position="1"/>
        <end position="104"/>
    </location>
</feature>
<keyword evidence="7" id="KW-1185">Reference proteome</keyword>
<sequence length="515" mass="56337">MALRKKQTQEDREEDEVASSTSSSEAEREESDDDDDDDDDDDEKDSCSEAGSDEQMDGDVNLSDDDDDEDDDGSDDVKEGESDNEELEDEDSPVDGKKINIDNGNIHNGGGEQCTFDLTNLLAFNTHQINVAELYRAGGGNAKLNREDWYGTSPTIEATTGGPLPGVVNESLLLVKAAEGTTQLLRELWKLPTEKTDVGSLARLPTAAETQLPRSLPPPPPKQPSKWEQFALKRGIAPQSKRSRKVYDESTGEWKHLTGSLSNRANAGPESWPIIEVKKNDDPNRDPWEKLREEKKARVGKNTVGRMRNAERAGTLEKGSANRLTKDNARLEKQRAMMREKDRKRGLVAPAGVPMDMAKTSGGEDGGAGGGVAVRRGKPSTTLALRATQVSTASLGRFDRLREGEPERRGQLSKSINGKKRKQLDADINGVGSGGGTNKKFLQSEAQKSADILNRVMNGSSSKERERDVRKGKFAKGETAYDYEFDDGLGGGSFRKKKGRAGAGKMKKVTKKRIK</sequence>
<evidence type="ECO:0000313" key="7">
    <source>
        <dbReference type="Proteomes" id="UP001530315"/>
    </source>
</evidence>
<accession>A0ABD3NSR5</accession>
<feature type="compositionally biased region" description="Basic residues" evidence="5">
    <location>
        <begin position="494"/>
        <end position="515"/>
    </location>
</feature>
<evidence type="ECO:0008006" key="8">
    <source>
        <dbReference type="Google" id="ProtNLM"/>
    </source>
</evidence>
<comment type="similarity">
    <text evidence="2">Belongs to the RRS1 family.</text>
</comment>
<dbReference type="GO" id="GO:0005634">
    <property type="term" value="C:nucleus"/>
    <property type="evidence" value="ECO:0007669"/>
    <property type="project" value="UniProtKB-SubCell"/>
</dbReference>
<evidence type="ECO:0000313" key="6">
    <source>
        <dbReference type="EMBL" id="KAL3776745.1"/>
    </source>
</evidence>
<gene>
    <name evidence="6" type="ORF">ACHAW5_006447</name>
</gene>
<name>A0ABD3NSR5_9STRA</name>
<dbReference type="InterPro" id="IPR007023">
    <property type="entry name" value="Ribosom_reg"/>
</dbReference>
<dbReference type="Proteomes" id="UP001530315">
    <property type="component" value="Unassembled WGS sequence"/>
</dbReference>
<protein>
    <recommendedName>
        <fullName evidence="8">Ribosome biogenesis regulatory protein</fullName>
    </recommendedName>
</protein>
<evidence type="ECO:0000256" key="1">
    <source>
        <dbReference type="ARBA" id="ARBA00004123"/>
    </source>
</evidence>
<dbReference type="EMBL" id="JALLAZ020001335">
    <property type="protein sequence ID" value="KAL3776745.1"/>
    <property type="molecule type" value="Genomic_DNA"/>
</dbReference>
<feature type="region of interest" description="Disordered" evidence="5">
    <location>
        <begin position="491"/>
        <end position="515"/>
    </location>
</feature>
<feature type="region of interest" description="Disordered" evidence="5">
    <location>
        <begin position="402"/>
        <end position="439"/>
    </location>
</feature>
<proteinExistence type="inferred from homology"/>
<feature type="region of interest" description="Disordered" evidence="5">
    <location>
        <begin position="309"/>
        <end position="330"/>
    </location>
</feature>
<dbReference type="AlphaFoldDB" id="A0ABD3NSR5"/>
<dbReference type="Pfam" id="PF04939">
    <property type="entry name" value="RRS1"/>
    <property type="match status" value="1"/>
</dbReference>
<comment type="subcellular location">
    <subcellularLocation>
        <location evidence="1">Nucleus</location>
    </subcellularLocation>
</comment>
<feature type="compositionally biased region" description="Acidic residues" evidence="5">
    <location>
        <begin position="27"/>
        <end position="44"/>
    </location>
</feature>
<feature type="compositionally biased region" description="Acidic residues" evidence="5">
    <location>
        <begin position="51"/>
        <end position="74"/>
    </location>
</feature>
<keyword evidence="3" id="KW-0690">Ribosome biogenesis</keyword>
<evidence type="ECO:0000256" key="3">
    <source>
        <dbReference type="ARBA" id="ARBA00022517"/>
    </source>
</evidence>
<feature type="compositionally biased region" description="Acidic residues" evidence="5">
    <location>
        <begin position="82"/>
        <end position="93"/>
    </location>
</feature>